<feature type="non-terminal residue" evidence="3">
    <location>
        <position position="83"/>
    </location>
</feature>
<feature type="domain" description="EF-hand" evidence="2">
    <location>
        <begin position="40"/>
        <end position="75"/>
    </location>
</feature>
<evidence type="ECO:0000256" key="1">
    <source>
        <dbReference type="ARBA" id="ARBA00022837"/>
    </source>
</evidence>
<name>A0A0M0JAF4_9EUKA</name>
<dbReference type="Gene3D" id="1.10.238.10">
    <property type="entry name" value="EF-hand"/>
    <property type="match status" value="1"/>
</dbReference>
<comment type="caution">
    <text evidence="3">The sequence shown here is derived from an EMBL/GenBank/DDBJ whole genome shotgun (WGS) entry which is preliminary data.</text>
</comment>
<accession>A0A0M0JAF4</accession>
<evidence type="ECO:0000259" key="2">
    <source>
        <dbReference type="PROSITE" id="PS50222"/>
    </source>
</evidence>
<organism evidence="3 4">
    <name type="scientific">Chrysochromulina tobinii</name>
    <dbReference type="NCBI Taxonomy" id="1460289"/>
    <lineage>
        <taxon>Eukaryota</taxon>
        <taxon>Haptista</taxon>
        <taxon>Haptophyta</taxon>
        <taxon>Prymnesiophyceae</taxon>
        <taxon>Prymnesiales</taxon>
        <taxon>Chrysochromulinaceae</taxon>
        <taxon>Chrysochromulina</taxon>
    </lineage>
</organism>
<dbReference type="Proteomes" id="UP000037460">
    <property type="component" value="Unassembled WGS sequence"/>
</dbReference>
<dbReference type="PROSITE" id="PS50222">
    <property type="entry name" value="EF_HAND_2"/>
    <property type="match status" value="2"/>
</dbReference>
<reference evidence="4" key="1">
    <citation type="journal article" date="2015" name="PLoS Genet.">
        <title>Genome Sequence and Transcriptome Analyses of Chrysochromulina tobin: Metabolic Tools for Enhanced Algal Fitness in the Prominent Order Prymnesiales (Haptophyceae).</title>
        <authorList>
            <person name="Hovde B.T."/>
            <person name="Deodato C.R."/>
            <person name="Hunsperger H.M."/>
            <person name="Ryken S.A."/>
            <person name="Yost W."/>
            <person name="Jha R.K."/>
            <person name="Patterson J."/>
            <person name="Monnat R.J. Jr."/>
            <person name="Barlow S.B."/>
            <person name="Starkenburg S.R."/>
            <person name="Cattolico R.A."/>
        </authorList>
    </citation>
    <scope>NUCLEOTIDE SEQUENCE</scope>
    <source>
        <strain evidence="4">CCMP291</strain>
    </source>
</reference>
<protein>
    <submittedName>
        <fullName evidence="3">Ef hand family protein</fullName>
    </submittedName>
</protein>
<gene>
    <name evidence="3" type="ORF">Ctob_002509</name>
</gene>
<dbReference type="EMBL" id="JWZX01003181">
    <property type="protein sequence ID" value="KOO23541.1"/>
    <property type="molecule type" value="Genomic_DNA"/>
</dbReference>
<dbReference type="SUPFAM" id="SSF47473">
    <property type="entry name" value="EF-hand"/>
    <property type="match status" value="1"/>
</dbReference>
<evidence type="ECO:0000313" key="3">
    <source>
        <dbReference type="EMBL" id="KOO23541.1"/>
    </source>
</evidence>
<dbReference type="OrthoDB" id="26525at2759"/>
<proteinExistence type="predicted"/>
<evidence type="ECO:0000313" key="4">
    <source>
        <dbReference type="Proteomes" id="UP000037460"/>
    </source>
</evidence>
<dbReference type="InterPro" id="IPR018247">
    <property type="entry name" value="EF_Hand_1_Ca_BS"/>
</dbReference>
<dbReference type="AlphaFoldDB" id="A0A0M0JAF4"/>
<dbReference type="GO" id="GO:0005509">
    <property type="term" value="F:calcium ion binding"/>
    <property type="evidence" value="ECO:0007669"/>
    <property type="project" value="InterPro"/>
</dbReference>
<dbReference type="InterPro" id="IPR011992">
    <property type="entry name" value="EF-hand-dom_pair"/>
</dbReference>
<dbReference type="InterPro" id="IPR002048">
    <property type="entry name" value="EF_hand_dom"/>
</dbReference>
<dbReference type="PROSITE" id="PS00018">
    <property type="entry name" value="EF_HAND_1"/>
    <property type="match status" value="1"/>
</dbReference>
<dbReference type="SMART" id="SM00054">
    <property type="entry name" value="EFh"/>
    <property type="match status" value="2"/>
</dbReference>
<sequence length="83" mass="8805">MEAQTIASLEEAFNELDESGSGTLGIEEFQDLLFACGNTASPDEAQAMFRSIDSDGSGGIDKEEFIVFMCGLKDDEGEGDSAL</sequence>
<keyword evidence="1" id="KW-0106">Calcium</keyword>
<feature type="domain" description="EF-hand" evidence="2">
    <location>
        <begin position="4"/>
        <end position="39"/>
    </location>
</feature>
<dbReference type="Pfam" id="PF13499">
    <property type="entry name" value="EF-hand_7"/>
    <property type="match status" value="1"/>
</dbReference>
<keyword evidence="4" id="KW-1185">Reference proteome</keyword>
<dbReference type="CDD" id="cd00051">
    <property type="entry name" value="EFh"/>
    <property type="match status" value="1"/>
</dbReference>